<name>A0A4Y2A9W7_ARAVE</name>
<accession>A0A4Y2A9W7</accession>
<dbReference type="EMBL" id="BGPR01000009">
    <property type="protein sequence ID" value="GBL76046.1"/>
    <property type="molecule type" value="Genomic_DNA"/>
</dbReference>
<gene>
    <name evidence="1" type="ORF">AVEN_234355_1</name>
</gene>
<sequence>MQKTSLLLPHLPVPSSLLVALLRNLSLKQTFHRRKKTDIADQGNTLSVELRENYVLTSNLTSEGTLRLSIIVREHHNLAFQKIWSPVPH</sequence>
<dbReference type="Proteomes" id="UP000499080">
    <property type="component" value="Unassembled WGS sequence"/>
</dbReference>
<organism evidence="1 2">
    <name type="scientific">Araneus ventricosus</name>
    <name type="common">Orbweaver spider</name>
    <name type="synonym">Epeira ventricosa</name>
    <dbReference type="NCBI Taxonomy" id="182803"/>
    <lineage>
        <taxon>Eukaryota</taxon>
        <taxon>Metazoa</taxon>
        <taxon>Ecdysozoa</taxon>
        <taxon>Arthropoda</taxon>
        <taxon>Chelicerata</taxon>
        <taxon>Arachnida</taxon>
        <taxon>Araneae</taxon>
        <taxon>Araneomorphae</taxon>
        <taxon>Entelegynae</taxon>
        <taxon>Araneoidea</taxon>
        <taxon>Araneidae</taxon>
        <taxon>Araneus</taxon>
    </lineage>
</organism>
<comment type="caution">
    <text evidence="1">The sequence shown here is derived from an EMBL/GenBank/DDBJ whole genome shotgun (WGS) entry which is preliminary data.</text>
</comment>
<evidence type="ECO:0000313" key="1">
    <source>
        <dbReference type="EMBL" id="GBL76046.1"/>
    </source>
</evidence>
<reference evidence="1 2" key="1">
    <citation type="journal article" date="2019" name="Sci. Rep.">
        <title>Orb-weaving spider Araneus ventricosus genome elucidates the spidroin gene catalogue.</title>
        <authorList>
            <person name="Kono N."/>
            <person name="Nakamura H."/>
            <person name="Ohtoshi R."/>
            <person name="Moran D.A.P."/>
            <person name="Shinohara A."/>
            <person name="Yoshida Y."/>
            <person name="Fujiwara M."/>
            <person name="Mori M."/>
            <person name="Tomita M."/>
            <person name="Arakawa K."/>
        </authorList>
    </citation>
    <scope>NUCLEOTIDE SEQUENCE [LARGE SCALE GENOMIC DNA]</scope>
</reference>
<protein>
    <submittedName>
        <fullName evidence="1">Uncharacterized protein</fullName>
    </submittedName>
</protein>
<keyword evidence="2" id="KW-1185">Reference proteome</keyword>
<evidence type="ECO:0000313" key="2">
    <source>
        <dbReference type="Proteomes" id="UP000499080"/>
    </source>
</evidence>
<dbReference type="AlphaFoldDB" id="A0A4Y2A9W7"/>
<proteinExistence type="predicted"/>